<dbReference type="Gene3D" id="3.40.50.720">
    <property type="entry name" value="NAD(P)-binding Rossmann-like Domain"/>
    <property type="match status" value="1"/>
</dbReference>
<accession>A0A810L4A0</accession>
<dbReference type="PIRSF" id="PIRSF001439">
    <property type="entry name" value="CryM"/>
    <property type="match status" value="1"/>
</dbReference>
<protein>
    <submittedName>
        <fullName evidence="1">Ornithine cyclodeaminase</fullName>
    </submittedName>
</protein>
<keyword evidence="2" id="KW-1185">Reference proteome</keyword>
<dbReference type="InterPro" id="IPR036291">
    <property type="entry name" value="NAD(P)-bd_dom_sf"/>
</dbReference>
<dbReference type="InterPro" id="IPR003462">
    <property type="entry name" value="ODC_Mu_crystall"/>
</dbReference>
<dbReference type="Pfam" id="PF02423">
    <property type="entry name" value="OCD_Mu_crystall"/>
    <property type="match status" value="1"/>
</dbReference>
<sequence length="316" mass="32669">MSETAPVPRHLTAEALRTVLPMDAAIAAIDAALAAGLDPEADPARTAVDVPAGQLLLMPASSARYAGVKIAGVAPANPARGLPRITGTYLLLDGATLQPLATFDGPALTALRTPAVSAVAIAALTEDRPLDVLLYGTGPQAAGHVEAVRAVRTIRRLRVAGRDPARTAGFVDRCVEAGMPAEVADAAAVGAADLVVCCTSSRTPLFDGALLAEHATVVAMGSHEPAVREVDTATVRRALLYVEARSAALREAGDLLLAGVDERRTLVNLAELRTATVRRDVPRLFKSVGMAWQDIAVAAAAQARLAAAEPGRVVER</sequence>
<evidence type="ECO:0000313" key="2">
    <source>
        <dbReference type="Proteomes" id="UP000680750"/>
    </source>
</evidence>
<evidence type="ECO:0000313" key="1">
    <source>
        <dbReference type="EMBL" id="BCJ29725.1"/>
    </source>
</evidence>
<organism evidence="1 2">
    <name type="scientific">Actinocatenispora sera</name>
    <dbReference type="NCBI Taxonomy" id="390989"/>
    <lineage>
        <taxon>Bacteria</taxon>
        <taxon>Bacillati</taxon>
        <taxon>Actinomycetota</taxon>
        <taxon>Actinomycetes</taxon>
        <taxon>Micromonosporales</taxon>
        <taxon>Micromonosporaceae</taxon>
        <taxon>Actinocatenispora</taxon>
    </lineage>
</organism>
<dbReference type="InterPro" id="IPR023401">
    <property type="entry name" value="ODC_N"/>
</dbReference>
<dbReference type="Proteomes" id="UP000680750">
    <property type="component" value="Chromosome"/>
</dbReference>
<dbReference type="Gene3D" id="3.30.1780.10">
    <property type="entry name" value="ornithine cyclodeaminase, domain 1"/>
    <property type="match status" value="1"/>
</dbReference>
<dbReference type="EMBL" id="AP023354">
    <property type="protein sequence ID" value="BCJ29725.1"/>
    <property type="molecule type" value="Genomic_DNA"/>
</dbReference>
<proteinExistence type="predicted"/>
<dbReference type="GO" id="GO:0005737">
    <property type="term" value="C:cytoplasm"/>
    <property type="evidence" value="ECO:0007669"/>
    <property type="project" value="TreeGrafter"/>
</dbReference>
<dbReference type="SUPFAM" id="SSF51735">
    <property type="entry name" value="NAD(P)-binding Rossmann-fold domains"/>
    <property type="match status" value="1"/>
</dbReference>
<dbReference type="RefSeq" id="WP_030447999.1">
    <property type="nucleotide sequence ID" value="NZ_AP023354.1"/>
</dbReference>
<reference evidence="1" key="1">
    <citation type="submission" date="2020-08" db="EMBL/GenBank/DDBJ databases">
        <title>Whole genome shotgun sequence of Actinocatenispora sera NBRC 101916.</title>
        <authorList>
            <person name="Komaki H."/>
            <person name="Tamura T."/>
        </authorList>
    </citation>
    <scope>NUCLEOTIDE SEQUENCE</scope>
    <source>
        <strain evidence="1">NBRC 101916</strain>
    </source>
</reference>
<dbReference type="PANTHER" id="PTHR13812:SF19">
    <property type="entry name" value="KETIMINE REDUCTASE MU-CRYSTALLIN"/>
    <property type="match status" value="1"/>
</dbReference>
<dbReference type="OrthoDB" id="4311033at2"/>
<gene>
    <name evidence="1" type="ORF">Asera_38330</name>
</gene>
<dbReference type="PANTHER" id="PTHR13812">
    <property type="entry name" value="KETIMINE REDUCTASE MU-CRYSTALLIN"/>
    <property type="match status" value="1"/>
</dbReference>
<dbReference type="AlphaFoldDB" id="A0A810L4A0"/>
<dbReference type="KEGG" id="aser:Asera_38330"/>
<name>A0A810L4A0_9ACTN</name>